<dbReference type="Pfam" id="PF06156">
    <property type="entry name" value="YabA"/>
    <property type="match status" value="1"/>
</dbReference>
<evidence type="ECO:0000256" key="6">
    <source>
        <dbReference type="HAMAP-Rule" id="MF_01159"/>
    </source>
</evidence>
<dbReference type="GO" id="GO:0006260">
    <property type="term" value="P:DNA replication"/>
    <property type="evidence" value="ECO:0007669"/>
    <property type="project" value="UniProtKB-KW"/>
</dbReference>
<evidence type="ECO:0000256" key="2">
    <source>
        <dbReference type="ARBA" id="ARBA00022705"/>
    </source>
</evidence>
<dbReference type="GO" id="GO:0008270">
    <property type="term" value="F:zinc ion binding"/>
    <property type="evidence" value="ECO:0007669"/>
    <property type="project" value="UniProtKB-UniRule"/>
</dbReference>
<evidence type="ECO:0000256" key="1">
    <source>
        <dbReference type="ARBA" id="ARBA00022490"/>
    </source>
</evidence>
<comment type="similarity">
    <text evidence="6">Belongs to the YabA family.</text>
</comment>
<comment type="subcellular location">
    <subcellularLocation>
        <location evidence="6">Cytoplasm</location>
        <location evidence="6">Nucleoid</location>
    </subcellularLocation>
    <text evidence="6">Localizes in tight foci, which correspond to the replisome at mid-cell throughout the cell cycle.</text>
</comment>
<comment type="cofactor">
    <cofactor evidence="6">
        <name>Zn(2+)</name>
        <dbReference type="ChEBI" id="CHEBI:29105"/>
    </cofactor>
    <text evidence="6">Binds 1 zinc ion per subunit.</text>
</comment>
<protein>
    <recommendedName>
        <fullName evidence="6">Replication initiation control protein YabA</fullName>
    </recommendedName>
</protein>
<feature type="region of interest" description="Disordered" evidence="8">
    <location>
        <begin position="60"/>
        <end position="88"/>
    </location>
</feature>
<keyword evidence="7" id="KW-0175">Coiled coil</keyword>
<keyword evidence="3 6" id="KW-0479">Metal-binding</keyword>
<name>A0A1B2DSH6_9BACL</name>
<organism evidence="9">
    <name type="scientific">Paenibacillus sp. BIHB 4019</name>
    <dbReference type="NCBI Taxonomy" id="1870819"/>
    <lineage>
        <taxon>Bacteria</taxon>
        <taxon>Bacillati</taxon>
        <taxon>Bacillota</taxon>
        <taxon>Bacilli</taxon>
        <taxon>Bacillales</taxon>
        <taxon>Paenibacillaceae</taxon>
        <taxon>Paenibacillus</taxon>
    </lineage>
</organism>
<feature type="compositionally biased region" description="Low complexity" evidence="8">
    <location>
        <begin position="66"/>
        <end position="84"/>
    </location>
</feature>
<dbReference type="AlphaFoldDB" id="A0A1B2DSH6"/>
<dbReference type="PIRSF" id="PIRSF021439">
    <property type="entry name" value="DUF972"/>
    <property type="match status" value="1"/>
</dbReference>
<comment type="subunit">
    <text evidence="6">Homotetramer. Interacts with both DnaA and DnaN, acting as a bridge between these two proteins.</text>
</comment>
<sequence>MEKKEIFVQMDQLDTQMGEFHRQVGDLKLRVKELLEENKRLSMENHQLRKILKRIPQQAEEPLPVKTAGASKTTAGKTMGTSTKVEQQTETADLFTSAEDAAAYSVGEGHDNLARLYHEGFHICNVYYGHLRTEGDCLFCLSFLNK</sequence>
<evidence type="ECO:0000256" key="8">
    <source>
        <dbReference type="SAM" id="MobiDB-lite"/>
    </source>
</evidence>
<keyword evidence="4 6" id="KW-0862">Zinc</keyword>
<feature type="binding site" evidence="6">
    <location>
        <position position="140"/>
    </location>
    <ligand>
        <name>Zn(2+)</name>
        <dbReference type="ChEBI" id="CHEBI:29105"/>
    </ligand>
</feature>
<comment type="function">
    <text evidence="6">Involved in control of chromosome replication initiation. Inhibits the cooperative binding of DnaA to the oriC region, thus negatively regulating initiation of chromosome replication. Inhibits the ability of DnaA-ATP to form a helix on DNA; does not disassemble preformed DnaA-DNA helices. Decreases the residence time of DnaA on the chromosome at its binding sites (oriC, replication forks and promoter-binding sites). Tethers DnaA to the replication machinery via the DNA polymerase beta sliding clamp subunit (dnaN). Associates with oriC and other DnaA targets on the chromosome in a DnaA-dependent manner.</text>
</comment>
<gene>
    <name evidence="6" type="primary">yabA</name>
    <name evidence="9" type="ORF">BBD42_08825</name>
</gene>
<dbReference type="InterPro" id="IPR010377">
    <property type="entry name" value="YabA"/>
</dbReference>
<dbReference type="RefSeq" id="WP_099521531.1">
    <property type="nucleotide sequence ID" value="NZ_CP016808.1"/>
</dbReference>
<evidence type="ECO:0000313" key="9">
    <source>
        <dbReference type="EMBL" id="ANY70655.1"/>
    </source>
</evidence>
<keyword evidence="2 6" id="KW-0235">DNA replication</keyword>
<evidence type="ECO:0000256" key="7">
    <source>
        <dbReference type="SAM" id="Coils"/>
    </source>
</evidence>
<feature type="binding site" evidence="6">
    <location>
        <position position="137"/>
    </location>
    <ligand>
        <name>Zn(2+)</name>
        <dbReference type="ChEBI" id="CHEBI:29105"/>
    </ligand>
</feature>
<feature type="binding site" evidence="6">
    <location>
        <position position="122"/>
    </location>
    <ligand>
        <name>Zn(2+)</name>
        <dbReference type="ChEBI" id="CHEBI:29105"/>
    </ligand>
</feature>
<evidence type="ECO:0000256" key="4">
    <source>
        <dbReference type="ARBA" id="ARBA00022833"/>
    </source>
</evidence>
<dbReference type="HAMAP" id="MF_01159">
    <property type="entry name" value="YabA"/>
    <property type="match status" value="1"/>
</dbReference>
<feature type="binding site" evidence="6">
    <location>
        <position position="124"/>
    </location>
    <ligand>
        <name>Zn(2+)</name>
        <dbReference type="ChEBI" id="CHEBI:29105"/>
    </ligand>
</feature>
<reference evidence="9" key="1">
    <citation type="submission" date="2016-08" db="EMBL/GenBank/DDBJ databases">
        <title>Complete Genome Seqeunce of Paenibacillus sp. BIHB 4019 from tea rhizoplane.</title>
        <authorList>
            <person name="Thakur R."/>
            <person name="Swarnkar M.K."/>
            <person name="Gulati A."/>
        </authorList>
    </citation>
    <scope>NUCLEOTIDE SEQUENCE [LARGE SCALE GENOMIC DNA]</scope>
    <source>
        <strain evidence="9">BIHB4019</strain>
    </source>
</reference>
<proteinExistence type="inferred from homology"/>
<feature type="coiled-coil region" evidence="7">
    <location>
        <begin position="24"/>
        <end position="51"/>
    </location>
</feature>
<dbReference type="GO" id="GO:0043590">
    <property type="term" value="C:bacterial nucleoid"/>
    <property type="evidence" value="ECO:0007669"/>
    <property type="project" value="UniProtKB-UniRule"/>
</dbReference>
<evidence type="ECO:0000256" key="3">
    <source>
        <dbReference type="ARBA" id="ARBA00022723"/>
    </source>
</evidence>
<evidence type="ECO:0000256" key="5">
    <source>
        <dbReference type="ARBA" id="ARBA00022880"/>
    </source>
</evidence>
<dbReference type="GO" id="GO:0008156">
    <property type="term" value="P:negative regulation of DNA replication"/>
    <property type="evidence" value="ECO:0007669"/>
    <property type="project" value="UniProtKB-UniRule"/>
</dbReference>
<accession>A0A1B2DSH6</accession>
<keyword evidence="5 6" id="KW-0236">DNA replication inhibitor</keyword>
<dbReference type="EMBL" id="CP016808">
    <property type="protein sequence ID" value="ANY70655.1"/>
    <property type="molecule type" value="Genomic_DNA"/>
</dbReference>
<keyword evidence="1 6" id="KW-0963">Cytoplasm</keyword>